<evidence type="ECO:0000256" key="10">
    <source>
        <dbReference type="ARBA" id="ARBA00025198"/>
    </source>
</evidence>
<geneLocation type="chloroplast" evidence="14"/>
<evidence type="ECO:0000256" key="13">
    <source>
        <dbReference type="SAM" id="Coils"/>
    </source>
</evidence>
<keyword evidence="11" id="KW-0793">Thylakoid</keyword>
<evidence type="ECO:0000313" key="15">
    <source>
        <dbReference type="EMBL" id="AGN72520.1"/>
    </source>
</evidence>
<evidence type="ECO:0000256" key="6">
    <source>
        <dbReference type="ARBA" id="ARBA00022989"/>
    </source>
</evidence>
<dbReference type="AlphaFoldDB" id="A0A023HHT4"/>
<comment type="function">
    <text evidence="11">Component of the F(0) channel, it forms part of the peripheral stalk, linking F(1) to F(0).</text>
</comment>
<organism evidence="14">
    <name type="scientific">Auxenochlorella protothecoides</name>
    <name type="common">Green microalga</name>
    <name type="synonym">Chlorella protothecoides</name>
    <dbReference type="NCBI Taxonomy" id="3075"/>
    <lineage>
        <taxon>Eukaryota</taxon>
        <taxon>Viridiplantae</taxon>
        <taxon>Chlorophyta</taxon>
        <taxon>core chlorophytes</taxon>
        <taxon>Trebouxiophyceae</taxon>
        <taxon>Chlorellales</taxon>
        <taxon>Chlorellaceae</taxon>
        <taxon>Auxenochlorella</taxon>
    </lineage>
</organism>
<dbReference type="Pfam" id="PF00430">
    <property type="entry name" value="ATP-synt_B"/>
    <property type="match status" value="1"/>
</dbReference>
<comment type="subcellular location">
    <subcellularLocation>
        <location evidence="1">Membrane</location>
        <topology evidence="1">Single-pass membrane protein</topology>
    </subcellularLocation>
    <subcellularLocation>
        <location evidence="11">Plastid</location>
        <location evidence="11">Chloroplast thylakoid membrane</location>
        <topology evidence="11">Single-pass membrane protein</topology>
    </subcellularLocation>
</comment>
<feature type="coiled-coil region" evidence="13">
    <location>
        <begin position="57"/>
        <end position="120"/>
    </location>
</feature>
<evidence type="ECO:0000256" key="5">
    <source>
        <dbReference type="ARBA" id="ARBA00022781"/>
    </source>
</evidence>
<keyword evidence="13" id="KW-0175">Coiled coil</keyword>
<reference evidence="15" key="2">
    <citation type="submission" date="2013-03" db="EMBL/GenBank/DDBJ databases">
        <title>Organelle genomes of microalga Chlorella protothecoides reveal evolution from autotroph to heterotroph.</title>
        <authorList>
            <person name="Yan D."/>
            <person name="Wang Y."/>
            <person name="Shen Y."/>
            <person name="Gong J."/>
            <person name="Gao C."/>
            <person name="Jiang H."/>
            <person name="Dai J."/>
            <person name="Wu Q."/>
        </authorList>
    </citation>
    <scope>NUCLEOTIDE SEQUENCE</scope>
</reference>
<dbReference type="CDD" id="cd06503">
    <property type="entry name" value="ATP-synt_Fo_b"/>
    <property type="match status" value="1"/>
</dbReference>
<accession>A0A023HHT4</accession>
<evidence type="ECO:0000256" key="2">
    <source>
        <dbReference type="ARBA" id="ARBA00022448"/>
    </source>
</evidence>
<dbReference type="GO" id="GO:0009535">
    <property type="term" value="C:chloroplast thylakoid membrane"/>
    <property type="evidence" value="ECO:0007669"/>
    <property type="project" value="UniProtKB-SubCell"/>
</dbReference>
<evidence type="ECO:0000256" key="4">
    <source>
        <dbReference type="ARBA" id="ARBA00022692"/>
    </source>
</evidence>
<dbReference type="InterPro" id="IPR002146">
    <property type="entry name" value="ATP_synth_b/b'su_bac/chlpt"/>
</dbReference>
<evidence type="ECO:0000256" key="7">
    <source>
        <dbReference type="ARBA" id="ARBA00023065"/>
    </source>
</evidence>
<feature type="transmembrane region" description="Helical" evidence="11">
    <location>
        <begin position="24"/>
        <end position="42"/>
    </location>
</feature>
<dbReference type="RefSeq" id="YP_009019343.1">
    <property type="nucleotide sequence ID" value="NC_023775.1"/>
</dbReference>
<evidence type="ECO:0000256" key="11">
    <source>
        <dbReference type="HAMAP-Rule" id="MF_01398"/>
    </source>
</evidence>
<keyword evidence="9 11" id="KW-0066">ATP synthesis</keyword>
<dbReference type="GeneID" id="18667162"/>
<evidence type="ECO:0000256" key="3">
    <source>
        <dbReference type="ARBA" id="ARBA00022547"/>
    </source>
</evidence>
<keyword evidence="5 11" id="KW-0375">Hydrogen ion transport</keyword>
<proteinExistence type="inferred from homology"/>
<evidence type="ECO:0000256" key="9">
    <source>
        <dbReference type="ARBA" id="ARBA00023310"/>
    </source>
</evidence>
<gene>
    <name evidence="11 14" type="primary">atpF</name>
    <name evidence="16" type="synonym">atpF0b</name>
    <name evidence="16" type="ORF">BW920_0034</name>
    <name evidence="15" type="ORF">ChprCp075</name>
</gene>
<keyword evidence="14" id="KW-0934">Plastid</keyword>
<reference evidence="16" key="3">
    <citation type="submission" date="2017-02" db="EMBL/GenBank/DDBJ databases">
        <title>Whole genome sequencing of photosynthetic microalga Auxenochlorella protothecoides UTEX 2341.</title>
        <authorList>
            <person name="Patelou M."/>
            <person name="Skliros D."/>
            <person name="Kalliampakou K.I."/>
            <person name="Ioannidis N.E."/>
            <person name="Papazi A."/>
            <person name="Katharios P."/>
            <person name="Kotzabasis K."/>
            <person name="Flemetakis E."/>
        </authorList>
    </citation>
    <scope>NUCLEOTIDE SEQUENCE</scope>
    <source>
        <strain evidence="16">UTEX 2341</strain>
    </source>
</reference>
<evidence type="ECO:0000313" key="14">
    <source>
        <dbReference type="EMBL" id="AGL10877.1"/>
    </source>
</evidence>
<dbReference type="GO" id="GO:0046933">
    <property type="term" value="F:proton-transporting ATP synthase activity, rotational mechanism"/>
    <property type="evidence" value="ECO:0007669"/>
    <property type="project" value="UniProtKB-UniRule"/>
</dbReference>
<keyword evidence="2 11" id="KW-0813">Transport</keyword>
<keyword evidence="14" id="KW-0150">Chloroplast</keyword>
<reference evidence="14" key="1">
    <citation type="submission" date="2013-02" db="EMBL/GenBank/DDBJ databases">
        <title>Chloroplast Sequencing of Green Alga Chlorella protothecoides and Comparative Analyses with C. variabilis and C. vulgaris.</title>
        <authorList>
            <person name="Park S.-H."/>
            <person name="Starkenburg S."/>
            <person name="Kyndt J."/>
            <person name="Angelova A."/>
            <person name="Chertkov O."/>
            <person name="Shen X."/>
            <person name="Brown J.K."/>
        </authorList>
    </citation>
    <scope>NUCLEOTIDE SEQUENCE</scope>
</reference>
<dbReference type="EMBL" id="KY613608">
    <property type="protein sequence ID" value="ARU77468.1"/>
    <property type="molecule type" value="Genomic_DNA"/>
</dbReference>
<comment type="miscellaneous">
    <text evidence="11">In plastids the F-type ATPase is also known as CF(1)CF(0).</text>
</comment>
<keyword evidence="8 11" id="KW-0472">Membrane</keyword>
<keyword evidence="4 11" id="KW-0812">Transmembrane</keyword>
<keyword evidence="6 11" id="KW-1133">Transmembrane helix</keyword>
<dbReference type="HAMAP" id="MF_01398">
    <property type="entry name" value="ATP_synth_b_bprime"/>
    <property type="match status" value="1"/>
</dbReference>
<evidence type="ECO:0000256" key="8">
    <source>
        <dbReference type="ARBA" id="ARBA00023136"/>
    </source>
</evidence>
<dbReference type="GO" id="GO:0045259">
    <property type="term" value="C:proton-transporting ATP synthase complex"/>
    <property type="evidence" value="ECO:0007669"/>
    <property type="project" value="UniProtKB-KW"/>
</dbReference>
<keyword evidence="7 11" id="KW-0406">Ion transport</keyword>
<dbReference type="KEGG" id="apro:CP73_p047"/>
<evidence type="ECO:0000256" key="1">
    <source>
        <dbReference type="ARBA" id="ARBA00004167"/>
    </source>
</evidence>
<dbReference type="EMBL" id="KC631634">
    <property type="protein sequence ID" value="AGL10877.1"/>
    <property type="molecule type" value="Genomic_DNA"/>
</dbReference>
<evidence type="ECO:0000256" key="12">
    <source>
        <dbReference type="RuleBase" id="RU003848"/>
    </source>
</evidence>
<comment type="similarity">
    <text evidence="11 12">Belongs to the ATPase B chain family.</text>
</comment>
<name>A0A023HHT4_AUXPR</name>
<evidence type="ECO:0000313" key="16">
    <source>
        <dbReference type="EMBL" id="ARU77468.1"/>
    </source>
</evidence>
<sequence length="175" mass="20246">MNANSLFILADHFSFNTNIIETNVLNLAVVLAVVVIYVGDALKGLLANRKETIVTNFQEADRRALQAKERVNQAQIQFEEAKQKASKIRNQASITIENEKEKFNREITEDLNRLKVFQQESYKLEQQKVQNQIAEKLIELSLNQVKKKIKLRLNSSNHSILNNFQIVLFTNYKKN</sequence>
<dbReference type="PANTHER" id="PTHR34264">
    <property type="entry name" value="ATP SYNTHASE SUBUNIT B, CHLOROPLASTIC"/>
    <property type="match status" value="1"/>
</dbReference>
<comment type="function">
    <text evidence="10 11">F(1)F(0) ATP synthase produces ATP from ADP in the presence of a proton or sodium gradient. F-type ATPases consist of two structural domains, F(1) containing the extramembraneous catalytic core and F(0) containing the membrane proton channel, linked together by a central stalk and a peripheral stalk. During catalysis, ATP synthesis in the catalytic domain of F(1) is coupled via a rotary mechanism of the central stalk subunits to proton translocation.</text>
</comment>
<dbReference type="EMBL" id="KC843975">
    <property type="protein sequence ID" value="AGN72520.1"/>
    <property type="molecule type" value="Genomic_DNA"/>
</dbReference>
<protein>
    <recommendedName>
        <fullName evidence="11">ATP synthase subunit b, chloroplastic</fullName>
    </recommendedName>
    <alternativeName>
        <fullName evidence="11">ATP synthase F(0) sector subunit b</fullName>
    </alternativeName>
    <alternativeName>
        <fullName evidence="11">ATPase subunit I</fullName>
    </alternativeName>
</protein>
<dbReference type="PANTHER" id="PTHR34264:SF3">
    <property type="entry name" value="ATP SYNTHASE SUBUNIT B, CHLOROPLASTIC"/>
    <property type="match status" value="1"/>
</dbReference>
<keyword evidence="3 11" id="KW-0138">CF(0)</keyword>
<comment type="subunit">
    <text evidence="11">F-type ATPases have 2 components, F(1) - the catalytic core - and F(0) - the membrane proton channel. F(1) has five subunits: alpha(3), beta(3), gamma(1), delta(1), epsilon(1). F(0) has four main subunits: a(1), b(1), b'(1) and c(10-14). The alpha and beta chains form an alternating ring which encloses part of the gamma chain. F(1) is attached to F(0) by a central stalk formed by the gamma and epsilon chains, while a peripheral stalk is formed by the delta, b and b' chains.</text>
</comment>